<evidence type="ECO:0000259" key="6">
    <source>
        <dbReference type="PROSITE" id="PS51471"/>
    </source>
</evidence>
<name>A0A8S4RVS3_9NEOP</name>
<gene>
    <name evidence="7" type="primary">jg8487</name>
    <name evidence="7" type="ORF">PAEG_LOCUS18909</name>
</gene>
<evidence type="ECO:0000256" key="4">
    <source>
        <dbReference type="ARBA" id="ARBA00023004"/>
    </source>
</evidence>
<evidence type="ECO:0000256" key="3">
    <source>
        <dbReference type="ARBA" id="ARBA00023002"/>
    </source>
</evidence>
<dbReference type="InterPro" id="IPR004574">
    <property type="entry name" value="Alkb"/>
</dbReference>
<dbReference type="AlphaFoldDB" id="A0A8S4RVS3"/>
<keyword evidence="8" id="KW-1185">Reference proteome</keyword>
<comment type="caution">
    <text evidence="7">The sequence shown here is derived from an EMBL/GenBank/DDBJ whole genome shotgun (WGS) entry which is preliminary data.</text>
</comment>
<dbReference type="SUPFAM" id="SSF51197">
    <property type="entry name" value="Clavaminate synthase-like"/>
    <property type="match status" value="1"/>
</dbReference>
<dbReference type="GO" id="GO:0008198">
    <property type="term" value="F:ferrous iron binding"/>
    <property type="evidence" value="ECO:0007669"/>
    <property type="project" value="TreeGrafter"/>
</dbReference>
<dbReference type="InterPro" id="IPR005123">
    <property type="entry name" value="Oxoglu/Fe-dep_dioxygenase_dom"/>
</dbReference>
<sequence>MLESKGLNSPPIQDQIFMRVFKYYKSNKPQPSLEQVLNCEYNTALEVPMVQKQIISKEDLRASTLGLQECKNWKIFEFERHPRLILIKNPFTSYGQKFWIRKCLEEYPKKPNKTNIDLERHIEYWWQECFEGNECDKKLQKKLRWTTLGYHHNWDTKVYDEENKNSFPEELSELCDIVSQQLGFVGFRAEAAIVNYYHMGSTLSAHTDHSELNLQAPLFSFSFGQSAIFLIGGHNKSLEPSAILLNSGDIVVMSKEARLCYHAVPKILPASTQPWNKPEGYISIKKKGVNYKYIDQAKLISEMGLNNDNQEWSKFNSYVEESRININIRQVLKQNQKSLLDCNSNNT</sequence>
<dbReference type="GO" id="GO:0005737">
    <property type="term" value="C:cytoplasm"/>
    <property type="evidence" value="ECO:0007669"/>
    <property type="project" value="TreeGrafter"/>
</dbReference>
<evidence type="ECO:0000313" key="8">
    <source>
        <dbReference type="Proteomes" id="UP000838756"/>
    </source>
</evidence>
<keyword evidence="1 5" id="KW-0479">Metal-binding</keyword>
<feature type="binding site" evidence="5">
    <location>
        <position position="262"/>
    </location>
    <ligand>
        <name>Fe cation</name>
        <dbReference type="ChEBI" id="CHEBI:24875"/>
        <note>catalytic</note>
    </ligand>
</feature>
<feature type="binding site" evidence="5">
    <location>
        <position position="206"/>
    </location>
    <ligand>
        <name>Fe cation</name>
        <dbReference type="ChEBI" id="CHEBI:24875"/>
        <note>catalytic</note>
    </ligand>
</feature>
<dbReference type="PANTHER" id="PTHR16557:SF2">
    <property type="entry name" value="NUCLEIC ACID DIOXYGENASE ALKBH1"/>
    <property type="match status" value="1"/>
</dbReference>
<proteinExistence type="predicted"/>
<organism evidence="7 8">
    <name type="scientific">Pararge aegeria aegeria</name>
    <dbReference type="NCBI Taxonomy" id="348720"/>
    <lineage>
        <taxon>Eukaryota</taxon>
        <taxon>Metazoa</taxon>
        <taxon>Ecdysozoa</taxon>
        <taxon>Arthropoda</taxon>
        <taxon>Hexapoda</taxon>
        <taxon>Insecta</taxon>
        <taxon>Pterygota</taxon>
        <taxon>Neoptera</taxon>
        <taxon>Endopterygota</taxon>
        <taxon>Lepidoptera</taxon>
        <taxon>Glossata</taxon>
        <taxon>Ditrysia</taxon>
        <taxon>Papilionoidea</taxon>
        <taxon>Nymphalidae</taxon>
        <taxon>Satyrinae</taxon>
        <taxon>Satyrini</taxon>
        <taxon>Parargina</taxon>
        <taxon>Pararge</taxon>
    </lineage>
</organism>
<keyword evidence="3" id="KW-0560">Oxidoreductase</keyword>
<evidence type="ECO:0000313" key="7">
    <source>
        <dbReference type="EMBL" id="CAH2242669.1"/>
    </source>
</evidence>
<evidence type="ECO:0000256" key="5">
    <source>
        <dbReference type="PIRSR" id="PIRSR604574-2"/>
    </source>
</evidence>
<dbReference type="Proteomes" id="UP000838756">
    <property type="component" value="Unassembled WGS sequence"/>
</dbReference>
<keyword evidence="4 5" id="KW-0408">Iron</keyword>
<accession>A0A8S4RVS3</accession>
<dbReference type="GO" id="GO:0005634">
    <property type="term" value="C:nucleus"/>
    <property type="evidence" value="ECO:0007669"/>
    <property type="project" value="TreeGrafter"/>
</dbReference>
<dbReference type="OrthoDB" id="6614653at2759"/>
<protein>
    <submittedName>
        <fullName evidence="7">Jg8487 protein</fullName>
    </submittedName>
</protein>
<reference evidence="7" key="1">
    <citation type="submission" date="2022-03" db="EMBL/GenBank/DDBJ databases">
        <authorList>
            <person name="Lindestad O."/>
        </authorList>
    </citation>
    <scope>NUCLEOTIDE SEQUENCE</scope>
</reference>
<dbReference type="Gene3D" id="2.60.120.590">
    <property type="entry name" value="Alpha-ketoglutarate-dependent dioxygenase AlkB-like"/>
    <property type="match status" value="1"/>
</dbReference>
<dbReference type="GO" id="GO:0035513">
    <property type="term" value="P:oxidative RNA demethylation"/>
    <property type="evidence" value="ECO:0007669"/>
    <property type="project" value="TreeGrafter"/>
</dbReference>
<feature type="binding site" evidence="5">
    <location>
        <position position="208"/>
    </location>
    <ligand>
        <name>Fe cation</name>
        <dbReference type="ChEBI" id="CHEBI:24875"/>
        <note>catalytic</note>
    </ligand>
</feature>
<comment type="cofactor">
    <cofactor evidence="5">
        <name>Fe(2+)</name>
        <dbReference type="ChEBI" id="CHEBI:29033"/>
    </cofactor>
    <text evidence="5">Binds 1 Fe(2+) ion per subunit.</text>
</comment>
<dbReference type="Pfam" id="PF13532">
    <property type="entry name" value="2OG-FeII_Oxy_2"/>
    <property type="match status" value="1"/>
</dbReference>
<dbReference type="InterPro" id="IPR037151">
    <property type="entry name" value="AlkB-like_sf"/>
</dbReference>
<dbReference type="GO" id="GO:0035516">
    <property type="term" value="F:broad specificity oxidative DNA demethylase activity"/>
    <property type="evidence" value="ECO:0007669"/>
    <property type="project" value="TreeGrafter"/>
</dbReference>
<dbReference type="InterPro" id="IPR027450">
    <property type="entry name" value="AlkB-like"/>
</dbReference>
<dbReference type="PANTHER" id="PTHR16557">
    <property type="entry name" value="ALKYLATED DNA REPAIR PROTEIN ALKB-RELATED"/>
    <property type="match status" value="1"/>
</dbReference>
<evidence type="ECO:0000256" key="2">
    <source>
        <dbReference type="ARBA" id="ARBA00022964"/>
    </source>
</evidence>
<feature type="domain" description="Fe2OG dioxygenase" evidence="6">
    <location>
        <begin position="188"/>
        <end position="332"/>
    </location>
</feature>
<dbReference type="EMBL" id="CAKXAJ010025670">
    <property type="protein sequence ID" value="CAH2242669.1"/>
    <property type="molecule type" value="Genomic_DNA"/>
</dbReference>
<dbReference type="PROSITE" id="PS51471">
    <property type="entry name" value="FE2OG_OXY"/>
    <property type="match status" value="1"/>
</dbReference>
<dbReference type="GO" id="GO:0035515">
    <property type="term" value="F:oxidative RNA demethylase activity"/>
    <property type="evidence" value="ECO:0007669"/>
    <property type="project" value="TreeGrafter"/>
</dbReference>
<evidence type="ECO:0000256" key="1">
    <source>
        <dbReference type="ARBA" id="ARBA00022723"/>
    </source>
</evidence>
<keyword evidence="2" id="KW-0223">Dioxygenase</keyword>